<dbReference type="RefSeq" id="WP_009246759.1">
    <property type="nucleotide sequence ID" value="NZ_CACRSY010000012.1"/>
</dbReference>
<evidence type="ECO:0000313" key="4">
    <source>
        <dbReference type="EMBL" id="VYT10870.1"/>
    </source>
</evidence>
<name>A0A6N2TYI1_BLAHA</name>
<dbReference type="InterPro" id="IPR058639">
    <property type="entry name" value="BSH_YknX-like"/>
</dbReference>
<feature type="region of interest" description="Disordered" evidence="2">
    <location>
        <begin position="154"/>
        <end position="176"/>
    </location>
</feature>
<keyword evidence="1" id="KW-0175">Coiled coil</keyword>
<organism evidence="4">
    <name type="scientific">Blautia hansenii</name>
    <name type="common">Ruminococcus hansenii</name>
    <dbReference type="NCBI Taxonomy" id="1322"/>
    <lineage>
        <taxon>Bacteria</taxon>
        <taxon>Bacillati</taxon>
        <taxon>Bacillota</taxon>
        <taxon>Clostridia</taxon>
        <taxon>Lachnospirales</taxon>
        <taxon>Lachnospiraceae</taxon>
        <taxon>Blautia</taxon>
    </lineage>
</organism>
<dbReference type="Pfam" id="PF25984">
    <property type="entry name" value="BSH_YknX"/>
    <property type="match status" value="1"/>
</dbReference>
<sequence>MRITKKTAKIAAVSTAGVLLLGGGIWFAAGKLKKPEIKVYSMEELSQQMWGETNSLEGAVSSNVSQEVRLMEKQLVSQVHVQEGQEVKEGDPLLTYDMTLVNIDLEMEKLNREQLKVKKKGLENELKNLKDDKKNMAVGRVYKVEFLSNIEENPEIKPEELKPEQPETPQEQARPSGVYKRLYRDITIDNTEFPNDDAIIENAIPYSGKGTKEEPYVYVCQKGVLIQGEFLNQLAGFDVSGNRVREPYYCKLEVRSDNSFDGTLQAAMILDGSAIESAVEPSAWFRTRLGKNEWEEMLPEEDVPQGEVLPELPDGTGNEIPEEEIVGGYSKEELEKAIKEKEKEIKTTELDIKEADLKIKKVEQELQSETVTSTVNGTVKKVGDPAKGEIDGDPFIIVESSGGVYIKGVVSEALLEKVQPGQLVTGMAYESGTFFEAEVKEVSPYPASGYQSYDGRELTYYPFTAYIADSTGLKDNEMVSMDLPADEGGMSGLFIGKEYIRSKNGEDFVYKEGKNGKLEKQPIRTGQTFYGSIVEVKDGLTMEDHIAFPYGKKVKEGAKVKRASLMEENIF</sequence>
<feature type="domain" description="YknX-like barrel-sandwich hybrid" evidence="3">
    <location>
        <begin position="72"/>
        <end position="396"/>
    </location>
</feature>
<feature type="coiled-coil region" evidence="1">
    <location>
        <begin position="331"/>
        <end position="372"/>
    </location>
</feature>
<proteinExistence type="predicted"/>
<feature type="compositionally biased region" description="Basic and acidic residues" evidence="2">
    <location>
        <begin position="154"/>
        <end position="165"/>
    </location>
</feature>
<dbReference type="AlphaFoldDB" id="A0A6N2TYI1"/>
<accession>A0A6N2TYI1</accession>
<feature type="region of interest" description="Disordered" evidence="2">
    <location>
        <begin position="300"/>
        <end position="321"/>
    </location>
</feature>
<dbReference type="PANTHER" id="PTHR30469">
    <property type="entry name" value="MULTIDRUG RESISTANCE PROTEIN MDTA"/>
    <property type="match status" value="1"/>
</dbReference>
<feature type="coiled-coil region" evidence="1">
    <location>
        <begin position="105"/>
        <end position="139"/>
    </location>
</feature>
<dbReference type="Gene3D" id="2.40.420.20">
    <property type="match status" value="1"/>
</dbReference>
<reference evidence="4" key="1">
    <citation type="submission" date="2019-11" db="EMBL/GenBank/DDBJ databases">
        <authorList>
            <person name="Feng L."/>
        </authorList>
    </citation>
    <scope>NUCLEOTIDE SEQUENCE</scope>
    <source>
        <strain evidence="4">BhanseniiLFYP23</strain>
    </source>
</reference>
<evidence type="ECO:0000259" key="3">
    <source>
        <dbReference type="Pfam" id="PF25984"/>
    </source>
</evidence>
<protein>
    <recommendedName>
        <fullName evidence="3">YknX-like barrel-sandwich hybrid domain-containing protein</fullName>
    </recommendedName>
</protein>
<evidence type="ECO:0000256" key="1">
    <source>
        <dbReference type="SAM" id="Coils"/>
    </source>
</evidence>
<evidence type="ECO:0000256" key="2">
    <source>
        <dbReference type="SAM" id="MobiDB-lite"/>
    </source>
</evidence>
<gene>
    <name evidence="4" type="ORF">BHLFYP23_00184</name>
</gene>
<dbReference type="PANTHER" id="PTHR30469:SF15">
    <property type="entry name" value="HLYD FAMILY OF SECRETION PROTEINS"/>
    <property type="match status" value="1"/>
</dbReference>
<dbReference type="GO" id="GO:0015562">
    <property type="term" value="F:efflux transmembrane transporter activity"/>
    <property type="evidence" value="ECO:0007669"/>
    <property type="project" value="TreeGrafter"/>
</dbReference>
<dbReference type="EMBL" id="CACRSY010000012">
    <property type="protein sequence ID" value="VYT10870.1"/>
    <property type="molecule type" value="Genomic_DNA"/>
</dbReference>
<dbReference type="GO" id="GO:1990281">
    <property type="term" value="C:efflux pump complex"/>
    <property type="evidence" value="ECO:0007669"/>
    <property type="project" value="TreeGrafter"/>
</dbReference>